<dbReference type="Proteomes" id="UP000024635">
    <property type="component" value="Unassembled WGS sequence"/>
</dbReference>
<name>A0A016VWH2_9BILA</name>
<sequence>MKLHFELHHYLAQALNLQPIKTSMLKEKCSLRILLLLCFLLKRENMLEFAKAPLPRGIEPGSCLWETDYH</sequence>
<accession>A0A016VWH2</accession>
<proteinExistence type="predicted"/>
<dbReference type="EMBL" id="JARK01001340">
    <property type="protein sequence ID" value="EYC31073.1"/>
    <property type="molecule type" value="Genomic_DNA"/>
</dbReference>
<keyword evidence="2" id="KW-1185">Reference proteome</keyword>
<dbReference type="AlphaFoldDB" id="A0A016VWH2"/>
<evidence type="ECO:0000313" key="1">
    <source>
        <dbReference type="EMBL" id="EYC31073.1"/>
    </source>
</evidence>
<gene>
    <name evidence="1" type="primary">Acey_s0004.g1939</name>
    <name evidence="1" type="ORF">Y032_0004g1939</name>
</gene>
<reference evidence="2" key="1">
    <citation type="journal article" date="2015" name="Nat. Genet.">
        <title>The genome and transcriptome of the zoonotic hookworm Ancylostoma ceylanicum identify infection-specific gene families.</title>
        <authorList>
            <person name="Schwarz E.M."/>
            <person name="Hu Y."/>
            <person name="Antoshechkin I."/>
            <person name="Miller M.M."/>
            <person name="Sternberg P.W."/>
            <person name="Aroian R.V."/>
        </authorList>
    </citation>
    <scope>NUCLEOTIDE SEQUENCE</scope>
    <source>
        <strain evidence="2">HY135</strain>
    </source>
</reference>
<protein>
    <submittedName>
        <fullName evidence="1">Uncharacterized protein</fullName>
    </submittedName>
</protein>
<comment type="caution">
    <text evidence="1">The sequence shown here is derived from an EMBL/GenBank/DDBJ whole genome shotgun (WGS) entry which is preliminary data.</text>
</comment>
<organism evidence="1 2">
    <name type="scientific">Ancylostoma ceylanicum</name>
    <dbReference type="NCBI Taxonomy" id="53326"/>
    <lineage>
        <taxon>Eukaryota</taxon>
        <taxon>Metazoa</taxon>
        <taxon>Ecdysozoa</taxon>
        <taxon>Nematoda</taxon>
        <taxon>Chromadorea</taxon>
        <taxon>Rhabditida</taxon>
        <taxon>Rhabditina</taxon>
        <taxon>Rhabditomorpha</taxon>
        <taxon>Strongyloidea</taxon>
        <taxon>Ancylostomatidae</taxon>
        <taxon>Ancylostomatinae</taxon>
        <taxon>Ancylostoma</taxon>
    </lineage>
</organism>
<evidence type="ECO:0000313" key="2">
    <source>
        <dbReference type="Proteomes" id="UP000024635"/>
    </source>
</evidence>